<dbReference type="InterPro" id="IPR011701">
    <property type="entry name" value="MFS"/>
</dbReference>
<feature type="transmembrane region" description="Helical" evidence="6">
    <location>
        <begin position="486"/>
        <end position="503"/>
    </location>
</feature>
<dbReference type="PROSITE" id="PS50850">
    <property type="entry name" value="MFS"/>
    <property type="match status" value="1"/>
</dbReference>
<evidence type="ECO:0000256" key="1">
    <source>
        <dbReference type="ARBA" id="ARBA00004141"/>
    </source>
</evidence>
<keyword evidence="4 6" id="KW-0472">Membrane</keyword>
<organism evidence="8 9">
    <name type="scientific">Aureobasidium pullulans</name>
    <name type="common">Black yeast</name>
    <name type="synonym">Pullularia pullulans</name>
    <dbReference type="NCBI Taxonomy" id="5580"/>
    <lineage>
        <taxon>Eukaryota</taxon>
        <taxon>Fungi</taxon>
        <taxon>Dikarya</taxon>
        <taxon>Ascomycota</taxon>
        <taxon>Pezizomycotina</taxon>
        <taxon>Dothideomycetes</taxon>
        <taxon>Dothideomycetidae</taxon>
        <taxon>Dothideales</taxon>
        <taxon>Saccotheciaceae</taxon>
        <taxon>Aureobasidium</taxon>
    </lineage>
</organism>
<name>A0A4T0C5B2_AURPU</name>
<sequence>MAIEREDPAEVEKKIDSEKSSTSGRSPSEIEDVNSRLWLSEDEAYQEAKTHPEGTREIFITFSHDDKDNPRNYSKAKKWYITCFASSLNVLTCLCAGGYSSGVEQLVDEFGVSAEVGTVGLSMYILGFAIGPMLLAPLSEYFGRNPVYFCSWFVLFIFQLPLALAPNIGTVIVCRLIQGFGGSAPLTNTGGSVSDVWERNASGPAMSIYGLSSTFGPPMALVISGYIALEKGWRWLFWVYMAIFGGVWLIMITTLPETRHSTILERKAARVRKQLKKEGFEKSAARVFDAHADESKSLHTLFAITLTRPFRFLFSEPITIGAAAYNGFIYGLVYLFNEAFPLVFGNNHGFNAGQQGLCFLGLAMGSVVGVALYPIQERYYLRKVAKNEGKGVPEARLFLARGGAFLLPISLFWFAWTSYSSVHWIVPIIASGFFGLGIYVVILSILNYVVDSYQTYSASALAGVILIRNLVGAGFPLFASQMYTKLGYEWASSLLAFLSILMIPIPWLWFYYVFGVVGSAVGVAGFAFQIADGIKKLADFCQAVRDAPADLQDALSELVDLAELYKEVGQQIEDQQISHPTALPSRIVLDRLLERSRRNYNDLRTLLVEMEAEVKKRQFRGSIRAVLKKETFTRFQKRVERTKNTLQLSYMAYCNRQEAQCMHREMQKVSAVTHHISAIANQVSIMGPQLGVLVTNSTFKLPQPGHVIQPRIASKKTVYYRLRLPTWLHSQVYEMAYSYSTNVWTTQFRVYNTVSPVSPFMWACLKGDYHTVKNILDVEPAHVYDQEERGNTALHKHSLPVSEDIVLELSNALKHADCLEDEDEGNTRLYRLIRYPSKVFGHMPVVVEMYQNMMSPPWLTRPLEERMFLLAENMSRPFSGFICRRNRREFELILGSKLTSVVWEIDKLADRRLTSLVMHNIGAAFRLGNAEDIEGWRDVLQQIVSSGISLIEPVLSYMFSVAPIQEFLFGYISAMLSERERRYVKDQRLQHQRLCQQGILNLAKGLQTAGLSLKRYSLKAGSDWKGIRLCDSKGRVQSRVLLFQQGPQPEVWNLFVSDMREEYAYECCGDFWDMIEHRERMMPGAWCENAPDFNDWEWSHLEN</sequence>
<dbReference type="EMBL" id="QZBZ01000027">
    <property type="protein sequence ID" value="TIA40825.1"/>
    <property type="molecule type" value="Genomic_DNA"/>
</dbReference>
<dbReference type="GO" id="GO:0022857">
    <property type="term" value="F:transmembrane transporter activity"/>
    <property type="evidence" value="ECO:0007669"/>
    <property type="project" value="InterPro"/>
</dbReference>
<comment type="caution">
    <text evidence="8">The sequence shown here is derived from an EMBL/GenBank/DDBJ whole genome shotgun (WGS) entry which is preliminary data.</text>
</comment>
<feature type="transmembrane region" description="Helical" evidence="6">
    <location>
        <begin position="235"/>
        <end position="255"/>
    </location>
</feature>
<feature type="transmembrane region" description="Helical" evidence="6">
    <location>
        <begin position="357"/>
        <end position="375"/>
    </location>
</feature>
<dbReference type="SUPFAM" id="SSF103473">
    <property type="entry name" value="MFS general substrate transporter"/>
    <property type="match status" value="1"/>
</dbReference>
<feature type="domain" description="Major facilitator superfamily (MFS) profile" evidence="7">
    <location>
        <begin position="81"/>
        <end position="516"/>
    </location>
</feature>
<accession>A0A4T0C5B2</accession>
<keyword evidence="2 6" id="KW-0812">Transmembrane</keyword>
<evidence type="ECO:0000313" key="9">
    <source>
        <dbReference type="Proteomes" id="UP000308724"/>
    </source>
</evidence>
<feature type="transmembrane region" description="Helical" evidence="6">
    <location>
        <begin position="456"/>
        <end position="479"/>
    </location>
</feature>
<gene>
    <name evidence="8" type="ORF">D6C78_02220</name>
</gene>
<feature type="transmembrane region" description="Helical" evidence="6">
    <location>
        <begin position="119"/>
        <end position="138"/>
    </location>
</feature>
<reference evidence="8 9" key="1">
    <citation type="submission" date="2018-10" db="EMBL/GenBank/DDBJ databases">
        <title>Fifty Aureobasidium pullulans genomes reveal a recombining polyextremotolerant generalist.</title>
        <authorList>
            <person name="Gostincar C."/>
            <person name="Turk M."/>
            <person name="Zajc J."/>
            <person name="Gunde-Cimerman N."/>
        </authorList>
    </citation>
    <scope>NUCLEOTIDE SEQUENCE [LARGE SCALE GENOMIC DNA]</scope>
    <source>
        <strain evidence="8 9">EXF-1645</strain>
    </source>
</reference>
<evidence type="ECO:0000256" key="2">
    <source>
        <dbReference type="ARBA" id="ARBA00022692"/>
    </source>
</evidence>
<dbReference type="PANTHER" id="PTHR23502">
    <property type="entry name" value="MAJOR FACILITATOR SUPERFAMILY"/>
    <property type="match status" value="1"/>
</dbReference>
<protein>
    <submittedName>
        <fullName evidence="8">MFS general substrate transporter</fullName>
    </submittedName>
</protein>
<dbReference type="AlphaFoldDB" id="A0A4T0C5B2"/>
<evidence type="ECO:0000259" key="7">
    <source>
        <dbReference type="PROSITE" id="PS50850"/>
    </source>
</evidence>
<feature type="transmembrane region" description="Helical" evidence="6">
    <location>
        <begin position="428"/>
        <end position="450"/>
    </location>
</feature>
<dbReference type="Pfam" id="PF07690">
    <property type="entry name" value="MFS_1"/>
    <property type="match status" value="1"/>
</dbReference>
<feature type="transmembrane region" description="Helical" evidence="6">
    <location>
        <begin position="509"/>
        <end position="528"/>
    </location>
</feature>
<proteinExistence type="predicted"/>
<comment type="subcellular location">
    <subcellularLocation>
        <location evidence="1">Membrane</location>
        <topology evidence="1">Multi-pass membrane protein</topology>
    </subcellularLocation>
</comment>
<keyword evidence="3 6" id="KW-1133">Transmembrane helix</keyword>
<evidence type="ECO:0000256" key="4">
    <source>
        <dbReference type="ARBA" id="ARBA00023136"/>
    </source>
</evidence>
<dbReference type="InterPro" id="IPR036259">
    <property type="entry name" value="MFS_trans_sf"/>
</dbReference>
<feature type="transmembrane region" description="Helical" evidence="6">
    <location>
        <begin position="395"/>
        <end position="416"/>
    </location>
</feature>
<dbReference type="GO" id="GO:0005886">
    <property type="term" value="C:plasma membrane"/>
    <property type="evidence" value="ECO:0007669"/>
    <property type="project" value="TreeGrafter"/>
</dbReference>
<dbReference type="Gene3D" id="1.20.1250.20">
    <property type="entry name" value="MFS general substrate transporter like domains"/>
    <property type="match status" value="1"/>
</dbReference>
<feature type="compositionally biased region" description="Basic and acidic residues" evidence="5">
    <location>
        <begin position="1"/>
        <end position="19"/>
    </location>
</feature>
<feature type="transmembrane region" description="Helical" evidence="6">
    <location>
        <begin position="318"/>
        <end position="336"/>
    </location>
</feature>
<feature type="region of interest" description="Disordered" evidence="5">
    <location>
        <begin position="1"/>
        <end position="32"/>
    </location>
</feature>
<dbReference type="InterPro" id="IPR020846">
    <property type="entry name" value="MFS_dom"/>
</dbReference>
<evidence type="ECO:0000256" key="5">
    <source>
        <dbReference type="SAM" id="MobiDB-lite"/>
    </source>
</evidence>
<feature type="transmembrane region" description="Helical" evidence="6">
    <location>
        <begin position="150"/>
        <end position="178"/>
    </location>
</feature>
<evidence type="ECO:0000256" key="3">
    <source>
        <dbReference type="ARBA" id="ARBA00022989"/>
    </source>
</evidence>
<dbReference type="CDD" id="cd17323">
    <property type="entry name" value="MFS_Tpo1_MDR_like"/>
    <property type="match status" value="1"/>
</dbReference>
<feature type="transmembrane region" description="Helical" evidence="6">
    <location>
        <begin position="79"/>
        <end position="99"/>
    </location>
</feature>
<evidence type="ECO:0000313" key="8">
    <source>
        <dbReference type="EMBL" id="TIA40825.1"/>
    </source>
</evidence>
<dbReference type="PANTHER" id="PTHR23502:SF24">
    <property type="entry name" value="TRANSPORTER, PUTATIVE-RELATED"/>
    <property type="match status" value="1"/>
</dbReference>
<dbReference type="Proteomes" id="UP000308724">
    <property type="component" value="Unassembled WGS sequence"/>
</dbReference>
<evidence type="ECO:0000256" key="6">
    <source>
        <dbReference type="SAM" id="Phobius"/>
    </source>
</evidence>
<dbReference type="FunFam" id="1.20.1250.20:FF:000653">
    <property type="entry name" value="Polyamine transporter, putative"/>
    <property type="match status" value="1"/>
</dbReference>